<dbReference type="InterPro" id="IPR036390">
    <property type="entry name" value="WH_DNA-bd_sf"/>
</dbReference>
<accession>A0A077MBU6</accession>
<dbReference type="STRING" id="1193518.BN13_590005"/>
<gene>
    <name evidence="2" type="ORF">BN13_590005</name>
</gene>
<dbReference type="SUPFAM" id="SSF46785">
    <property type="entry name" value="Winged helix' DNA-binding domain"/>
    <property type="match status" value="1"/>
</dbReference>
<dbReference type="Proteomes" id="UP000035720">
    <property type="component" value="Unassembled WGS sequence"/>
</dbReference>
<protein>
    <recommendedName>
        <fullName evidence="1">HTH marR-type domain-containing protein</fullName>
    </recommendedName>
</protein>
<dbReference type="CDD" id="cd00090">
    <property type="entry name" value="HTH_ARSR"/>
    <property type="match status" value="1"/>
</dbReference>
<dbReference type="InterPro" id="IPR036388">
    <property type="entry name" value="WH-like_DNA-bd_sf"/>
</dbReference>
<organism evidence="2 3">
    <name type="scientific">Nostocoides jenkinsii Ben 74</name>
    <dbReference type="NCBI Taxonomy" id="1193518"/>
    <lineage>
        <taxon>Bacteria</taxon>
        <taxon>Bacillati</taxon>
        <taxon>Actinomycetota</taxon>
        <taxon>Actinomycetes</taxon>
        <taxon>Micrococcales</taxon>
        <taxon>Intrasporangiaceae</taxon>
        <taxon>Nostocoides</taxon>
    </lineage>
</organism>
<proteinExistence type="predicted"/>
<comment type="caution">
    <text evidence="2">The sequence shown here is derived from an EMBL/GenBank/DDBJ whole genome shotgun (WGS) entry which is preliminary data.</text>
</comment>
<reference evidence="2 3" key="1">
    <citation type="journal article" date="2013" name="ISME J.">
        <title>A metabolic model for members of the genus Tetrasphaera involved in enhanced biological phosphorus removal.</title>
        <authorList>
            <person name="Kristiansen R."/>
            <person name="Nguyen H.T.T."/>
            <person name="Saunders A.M."/>
            <person name="Nielsen J.L."/>
            <person name="Wimmer R."/>
            <person name="Le V.Q."/>
            <person name="McIlroy S.J."/>
            <person name="Petrovski S."/>
            <person name="Seviour R.J."/>
            <person name="Calteau A."/>
            <person name="Nielsen K.L."/>
            <person name="Nielsen P.H."/>
        </authorList>
    </citation>
    <scope>NUCLEOTIDE SEQUENCE [LARGE SCALE GENOMIC DNA]</scope>
    <source>
        <strain evidence="2 3">Ben 74</strain>
    </source>
</reference>
<evidence type="ECO:0000313" key="2">
    <source>
        <dbReference type="EMBL" id="CCI54079.1"/>
    </source>
</evidence>
<evidence type="ECO:0000259" key="1">
    <source>
        <dbReference type="Pfam" id="PF12802"/>
    </source>
</evidence>
<sequence length="106" mass="11889">MLLPLLRSRAQGEVLAWIVRHPEAEFSLAEIARAVEVSQPTVMREVDRLVEAGLARQARRSRPRVWGEVSIRRVRPTVWDRDGGDPFKTSVTSRPMVTSIAADEAA</sequence>
<dbReference type="InterPro" id="IPR000835">
    <property type="entry name" value="HTH_MarR-typ"/>
</dbReference>
<name>A0A077MBU6_9MICO</name>
<dbReference type="Pfam" id="PF12802">
    <property type="entry name" value="MarR_2"/>
    <property type="match status" value="1"/>
</dbReference>
<keyword evidence="3" id="KW-1185">Reference proteome</keyword>
<dbReference type="EMBL" id="CAJC01000171">
    <property type="protein sequence ID" value="CCI54079.1"/>
    <property type="molecule type" value="Genomic_DNA"/>
</dbReference>
<dbReference type="Gene3D" id="1.10.10.10">
    <property type="entry name" value="Winged helix-like DNA-binding domain superfamily/Winged helix DNA-binding domain"/>
    <property type="match status" value="1"/>
</dbReference>
<feature type="domain" description="HTH marR-type" evidence="1">
    <location>
        <begin position="8"/>
        <end position="59"/>
    </location>
</feature>
<dbReference type="InterPro" id="IPR011991">
    <property type="entry name" value="ArsR-like_HTH"/>
</dbReference>
<evidence type="ECO:0000313" key="3">
    <source>
        <dbReference type="Proteomes" id="UP000035720"/>
    </source>
</evidence>
<dbReference type="AlphaFoldDB" id="A0A077MBU6"/>
<dbReference type="GO" id="GO:0003700">
    <property type="term" value="F:DNA-binding transcription factor activity"/>
    <property type="evidence" value="ECO:0007669"/>
    <property type="project" value="InterPro"/>
</dbReference>